<feature type="compositionally biased region" description="Basic and acidic residues" evidence="1">
    <location>
        <begin position="30"/>
        <end position="41"/>
    </location>
</feature>
<feature type="region of interest" description="Disordered" evidence="1">
    <location>
        <begin position="1"/>
        <end position="56"/>
    </location>
</feature>
<evidence type="ECO:0000256" key="1">
    <source>
        <dbReference type="SAM" id="MobiDB-lite"/>
    </source>
</evidence>
<sequence length="86" mass="9576">MRRWARPTSARRHGGRRGRPGASNRRRSDRHGTRGAEEQHRTCQKPRASAASAMNGESQKTHLLYLTTTSSFVTLIGSTNGVKPYV</sequence>
<feature type="compositionally biased region" description="Basic residues" evidence="1">
    <location>
        <begin position="1"/>
        <end position="29"/>
    </location>
</feature>
<organism evidence="2">
    <name type="scientific">Arundo donax</name>
    <name type="common">Giant reed</name>
    <name type="synonym">Donax arundinaceus</name>
    <dbReference type="NCBI Taxonomy" id="35708"/>
    <lineage>
        <taxon>Eukaryota</taxon>
        <taxon>Viridiplantae</taxon>
        <taxon>Streptophyta</taxon>
        <taxon>Embryophyta</taxon>
        <taxon>Tracheophyta</taxon>
        <taxon>Spermatophyta</taxon>
        <taxon>Magnoliopsida</taxon>
        <taxon>Liliopsida</taxon>
        <taxon>Poales</taxon>
        <taxon>Poaceae</taxon>
        <taxon>PACMAD clade</taxon>
        <taxon>Arundinoideae</taxon>
        <taxon>Arundineae</taxon>
        <taxon>Arundo</taxon>
    </lineage>
</organism>
<reference evidence="2" key="2">
    <citation type="journal article" date="2015" name="Data Brief">
        <title>Shoot transcriptome of the giant reed, Arundo donax.</title>
        <authorList>
            <person name="Barrero R.A."/>
            <person name="Guerrero F.D."/>
            <person name="Moolhuijzen P."/>
            <person name="Goolsby J.A."/>
            <person name="Tidwell J."/>
            <person name="Bellgard S.E."/>
            <person name="Bellgard M.I."/>
        </authorList>
    </citation>
    <scope>NUCLEOTIDE SEQUENCE</scope>
    <source>
        <tissue evidence="2">Shoot tissue taken approximately 20 cm above the soil surface</tissue>
    </source>
</reference>
<dbReference type="AlphaFoldDB" id="A0A0A9A6N7"/>
<name>A0A0A9A6N7_ARUDO</name>
<protein>
    <submittedName>
        <fullName evidence="2">Uncharacterized protein</fullName>
    </submittedName>
</protein>
<proteinExistence type="predicted"/>
<dbReference type="EMBL" id="GBRH01251134">
    <property type="protein sequence ID" value="JAD46761.1"/>
    <property type="molecule type" value="Transcribed_RNA"/>
</dbReference>
<evidence type="ECO:0000313" key="2">
    <source>
        <dbReference type="EMBL" id="JAD46761.1"/>
    </source>
</evidence>
<reference evidence="2" key="1">
    <citation type="submission" date="2014-09" db="EMBL/GenBank/DDBJ databases">
        <authorList>
            <person name="Magalhaes I.L.F."/>
            <person name="Oliveira U."/>
            <person name="Santos F.R."/>
            <person name="Vidigal T.H.D.A."/>
            <person name="Brescovit A.D."/>
            <person name="Santos A.J."/>
        </authorList>
    </citation>
    <scope>NUCLEOTIDE SEQUENCE</scope>
    <source>
        <tissue evidence="2">Shoot tissue taken approximately 20 cm above the soil surface</tissue>
    </source>
</reference>
<accession>A0A0A9A6N7</accession>